<feature type="compositionally biased region" description="Acidic residues" evidence="1">
    <location>
        <begin position="186"/>
        <end position="195"/>
    </location>
</feature>
<name>A0A8J4TDZ3_9TREM</name>
<keyword evidence="2" id="KW-1133">Transmembrane helix</keyword>
<dbReference type="AlphaFoldDB" id="A0A8J4TDZ3"/>
<accession>A0A8J4TDZ3</accession>
<evidence type="ECO:0000313" key="4">
    <source>
        <dbReference type="Proteomes" id="UP000748531"/>
    </source>
</evidence>
<keyword evidence="2" id="KW-0812">Transmembrane</keyword>
<keyword evidence="2" id="KW-0472">Membrane</keyword>
<organism evidence="3 4">
    <name type="scientific">Paragonimus heterotremus</name>
    <dbReference type="NCBI Taxonomy" id="100268"/>
    <lineage>
        <taxon>Eukaryota</taxon>
        <taxon>Metazoa</taxon>
        <taxon>Spiralia</taxon>
        <taxon>Lophotrochozoa</taxon>
        <taxon>Platyhelminthes</taxon>
        <taxon>Trematoda</taxon>
        <taxon>Digenea</taxon>
        <taxon>Plagiorchiida</taxon>
        <taxon>Troglotremata</taxon>
        <taxon>Troglotrematidae</taxon>
        <taxon>Paragonimus</taxon>
    </lineage>
</organism>
<evidence type="ECO:0000256" key="2">
    <source>
        <dbReference type="SAM" id="Phobius"/>
    </source>
</evidence>
<feature type="transmembrane region" description="Helical" evidence="2">
    <location>
        <begin position="230"/>
        <end position="251"/>
    </location>
</feature>
<evidence type="ECO:0000256" key="1">
    <source>
        <dbReference type="SAM" id="MobiDB-lite"/>
    </source>
</evidence>
<feature type="region of interest" description="Disordered" evidence="1">
    <location>
        <begin position="186"/>
        <end position="207"/>
    </location>
</feature>
<reference evidence="3" key="1">
    <citation type="submission" date="2019-05" db="EMBL/GenBank/DDBJ databases">
        <title>Annotation for the trematode Paragonimus heterotremus.</title>
        <authorList>
            <person name="Choi Y.-J."/>
        </authorList>
    </citation>
    <scope>NUCLEOTIDE SEQUENCE</scope>
    <source>
        <strain evidence="3">LC</strain>
    </source>
</reference>
<dbReference type="OrthoDB" id="10628219at2759"/>
<evidence type="ECO:0000313" key="3">
    <source>
        <dbReference type="EMBL" id="KAF5398384.1"/>
    </source>
</evidence>
<protein>
    <submittedName>
        <fullName evidence="3">Uncharacterized protein</fullName>
    </submittedName>
</protein>
<comment type="caution">
    <text evidence="3">The sequence shown here is derived from an EMBL/GenBank/DDBJ whole genome shotgun (WGS) entry which is preliminary data.</text>
</comment>
<sequence length="282" mass="32548">MCDFLVYYISVFVSSEASHFPEFAVELFTETESTTTYFVTLGNEESQTKNGITKSWNLDSMLRKLKLTRTNSHTLDFYLAAKVKYFYAVWTPLKLDAVDDCKLTARRGLPVQDATPSAWYADLTLNVTFNYKLHEYVDEKNYDPVSHLQTLYVEQKDFQQLPERFFSRVKFSEYKLGDKKTVNEAADYDEPDDTENMGQHKASTSHSITISPSSRSIVAADGQPVQPVSLVVLIVVTCIIFLLIVMLWIILNFFWIRVTERVIDVLHAKDWKKCVAEERDEN</sequence>
<proteinExistence type="predicted"/>
<gene>
    <name evidence="3" type="ORF">PHET_08491</name>
</gene>
<dbReference type="EMBL" id="LUCH01005062">
    <property type="protein sequence ID" value="KAF5398384.1"/>
    <property type="molecule type" value="Genomic_DNA"/>
</dbReference>
<dbReference type="Proteomes" id="UP000748531">
    <property type="component" value="Unassembled WGS sequence"/>
</dbReference>
<keyword evidence="4" id="KW-1185">Reference proteome</keyword>